<proteinExistence type="predicted"/>
<protein>
    <submittedName>
        <fullName evidence="1">Uncharacterized protein</fullName>
    </submittedName>
</protein>
<dbReference type="Proteomes" id="UP000069705">
    <property type="component" value="Unassembled WGS sequence"/>
</dbReference>
<comment type="caution">
    <text evidence="1">The sequence shown here is derived from an EMBL/GenBank/DDBJ whole genome shotgun (WGS) entry which is preliminary data.</text>
</comment>
<evidence type="ECO:0000313" key="1">
    <source>
        <dbReference type="EMBL" id="GAT00953.1"/>
    </source>
</evidence>
<dbReference type="AlphaFoldDB" id="A0A117IDD6"/>
<sequence length="297" mass="30352">MNIKVAVIAGCSTAGAAVVLLVAGLVSESSGQRQQRMQAASTVCTTALGIPADGQTTIGDLGGAQAVTVLGNTATGTPAVDLLKTLYRISNWRDLDPSTVAQWVVGDPNGPLPAGAVANPFTPQQPVSSSNDAEHDGYEARCDEMVNELSPEQLARATTTPRTDATSTPEGLRAADTAQSLIGQHITPSEFLARVVEAAYPDTPAVASTPRQAIWMGSRVAPAAATRGDLIAFDYTPDGPTQVAITLGPTAVAATTGLDSPAEPTTVVTGHAPPGNVAIIRFASPTDASSTERPYAP</sequence>
<dbReference type="EMBL" id="BCSZ01000010">
    <property type="protein sequence ID" value="GAT00953.1"/>
    <property type="molecule type" value="Genomic_DNA"/>
</dbReference>
<dbReference type="RefSeq" id="WP_061262676.1">
    <property type="nucleotide sequence ID" value="NZ_BCSZ01000010.1"/>
</dbReference>
<gene>
    <name evidence="1" type="ORF">RMCFA_1067</name>
</gene>
<reference evidence="2" key="2">
    <citation type="submission" date="2016-02" db="EMBL/GenBank/DDBJ databases">
        <title>Draft genome sequence of five rapidly growing Mycobacterium species.</title>
        <authorList>
            <person name="Katahira K."/>
            <person name="Gotou Y."/>
            <person name="Iida K."/>
            <person name="Ogura Y."/>
            <person name="Hayashi T."/>
        </authorList>
    </citation>
    <scope>NUCLEOTIDE SEQUENCE [LARGE SCALE GENOMIC DNA]</scope>
    <source>
        <strain evidence="2">JCM6368</strain>
    </source>
</reference>
<evidence type="ECO:0000313" key="2">
    <source>
        <dbReference type="Proteomes" id="UP000069705"/>
    </source>
</evidence>
<organism evidence="1 2">
    <name type="scientific">Mycolicibacterium fortuitum subsp. acetamidolyticum</name>
    <dbReference type="NCBI Taxonomy" id="144550"/>
    <lineage>
        <taxon>Bacteria</taxon>
        <taxon>Bacillati</taxon>
        <taxon>Actinomycetota</taxon>
        <taxon>Actinomycetes</taxon>
        <taxon>Mycobacteriales</taxon>
        <taxon>Mycobacteriaceae</taxon>
        <taxon>Mycolicibacterium</taxon>
    </lineage>
</organism>
<accession>A0A117IDD6</accession>
<reference evidence="1 2" key="1">
    <citation type="journal article" date="2016" name="Genome Announc.">
        <title>Draft Genome Sequences of Five Rapidly Growing Mycobacterium Species, M. thermoresistibile, M. fortuitum subsp. acetamidolyticum, M. canariasense, M. brisbanense, and M. novocastrense.</title>
        <authorList>
            <person name="Katahira K."/>
            <person name="Ogura Y."/>
            <person name="Gotoh Y."/>
            <person name="Hayashi T."/>
        </authorList>
    </citation>
    <scope>NUCLEOTIDE SEQUENCE [LARGE SCALE GENOMIC DNA]</scope>
    <source>
        <strain evidence="1 2">JCM6368</strain>
    </source>
</reference>
<name>A0A117IDD6_MYCFO</name>